<gene>
    <name evidence="9" type="ORF">UABAM_03002</name>
</gene>
<keyword evidence="3" id="KW-0633">Potassium transport</keyword>
<feature type="domain" description="RCK N-terminal" evidence="7">
    <location>
        <begin position="1"/>
        <end position="121"/>
    </location>
</feature>
<dbReference type="Gene3D" id="3.30.70.1450">
    <property type="entry name" value="Regulator of K+ conductance, C-terminal domain"/>
    <property type="match status" value="2"/>
</dbReference>
<dbReference type="InterPro" id="IPR036721">
    <property type="entry name" value="RCK_C_sf"/>
</dbReference>
<dbReference type="RefSeq" id="WP_151968784.1">
    <property type="nucleotide sequence ID" value="NZ_AP019860.1"/>
</dbReference>
<dbReference type="KEGG" id="uam:UABAM_03002"/>
<keyword evidence="2" id="KW-0813">Transport</keyword>
<evidence type="ECO:0000256" key="2">
    <source>
        <dbReference type="ARBA" id="ARBA00022448"/>
    </source>
</evidence>
<evidence type="ECO:0000259" key="8">
    <source>
        <dbReference type="PROSITE" id="PS51202"/>
    </source>
</evidence>
<keyword evidence="4" id="KW-0630">Potassium</keyword>
<reference evidence="9 10" key="1">
    <citation type="submission" date="2019-08" db="EMBL/GenBank/DDBJ databases">
        <title>Complete genome sequence of Candidatus Uab amorphum.</title>
        <authorList>
            <person name="Shiratori T."/>
            <person name="Suzuki S."/>
            <person name="Kakizawa Y."/>
            <person name="Ishida K."/>
        </authorList>
    </citation>
    <scope>NUCLEOTIDE SEQUENCE [LARGE SCALE GENOMIC DNA]</scope>
    <source>
        <strain evidence="9 10">SRT547</strain>
    </source>
</reference>
<keyword evidence="5" id="KW-0520">NAD</keyword>
<dbReference type="Gene3D" id="3.40.50.720">
    <property type="entry name" value="NAD(P)-binding Rossmann-like Domain"/>
    <property type="match status" value="2"/>
</dbReference>
<dbReference type="NCBIfam" id="NF007031">
    <property type="entry name" value="PRK09496.1-2"/>
    <property type="match status" value="1"/>
</dbReference>
<dbReference type="Proteomes" id="UP000326354">
    <property type="component" value="Chromosome"/>
</dbReference>
<organism evidence="9 10">
    <name type="scientific">Uabimicrobium amorphum</name>
    <dbReference type="NCBI Taxonomy" id="2596890"/>
    <lineage>
        <taxon>Bacteria</taxon>
        <taxon>Pseudomonadati</taxon>
        <taxon>Planctomycetota</taxon>
        <taxon>Candidatus Uabimicrobiia</taxon>
        <taxon>Candidatus Uabimicrobiales</taxon>
        <taxon>Candidatus Uabimicrobiaceae</taxon>
        <taxon>Candidatus Uabimicrobium</taxon>
    </lineage>
</organism>
<feature type="domain" description="RCK C-terminal" evidence="8">
    <location>
        <begin position="368"/>
        <end position="450"/>
    </location>
</feature>
<evidence type="ECO:0000256" key="3">
    <source>
        <dbReference type="ARBA" id="ARBA00022538"/>
    </source>
</evidence>
<dbReference type="Pfam" id="PF02080">
    <property type="entry name" value="TrkA_C"/>
    <property type="match status" value="2"/>
</dbReference>
<evidence type="ECO:0000313" key="9">
    <source>
        <dbReference type="EMBL" id="BBM84641.1"/>
    </source>
</evidence>
<dbReference type="GO" id="GO:0015079">
    <property type="term" value="F:potassium ion transmembrane transporter activity"/>
    <property type="evidence" value="ECO:0007669"/>
    <property type="project" value="InterPro"/>
</dbReference>
<evidence type="ECO:0000256" key="6">
    <source>
        <dbReference type="ARBA" id="ARBA00023065"/>
    </source>
</evidence>
<dbReference type="EMBL" id="AP019860">
    <property type="protein sequence ID" value="BBM84641.1"/>
    <property type="molecule type" value="Genomic_DNA"/>
</dbReference>
<evidence type="ECO:0000256" key="5">
    <source>
        <dbReference type="ARBA" id="ARBA00023027"/>
    </source>
</evidence>
<keyword evidence="10" id="KW-1185">Reference proteome</keyword>
<protein>
    <recommendedName>
        <fullName evidence="1">Trk system potassium uptake protein TrkA</fullName>
    </recommendedName>
</protein>
<dbReference type="InterPro" id="IPR036291">
    <property type="entry name" value="NAD(P)-bd_dom_sf"/>
</dbReference>
<dbReference type="PROSITE" id="PS51202">
    <property type="entry name" value="RCK_C"/>
    <property type="match status" value="2"/>
</dbReference>
<dbReference type="Pfam" id="PF02254">
    <property type="entry name" value="TrkA_N"/>
    <property type="match status" value="2"/>
</dbReference>
<evidence type="ECO:0000256" key="1">
    <source>
        <dbReference type="ARBA" id="ARBA00017378"/>
    </source>
</evidence>
<dbReference type="AlphaFoldDB" id="A0A5S9INL5"/>
<evidence type="ECO:0000313" key="10">
    <source>
        <dbReference type="Proteomes" id="UP000326354"/>
    </source>
</evidence>
<sequence>MNIIILGAGSVGLHLATELSCLGNNVTIVDTNKDKLAHIQEVCDVQSVQGNAADLSVLVKAGLQDCQLLLATTNNDEANMLSCLLAKNVGVATTIARLRQDFYFRGHKTLYRNKMGIDLIVCPEILAALDVIGYTKELKSSVVETLADGNIEVKTIRVSRNFKYKNYILNEIPFPENTLVSGVVRDDKLTIPRGNYKIQEDDILYIIGKTEVVEHMGGVFDPKKEGWFFSQHKTAFVLGGGHIGFLVAKLLSMHEIEVKLIEEDPEKCKQVAAALPDITVFNEDGTNDKFLHEEGIENADYFISACKEVETSLVASLLAKDMGVKEVISVIDNDRYNRVLQRLGINNIVNPRNKTSQCILEFIGNGNVLTHTLGRFEDAHLIEMYTTENFPLKGKTLQEINLPENTLVCIIQRGEEVFVPKGSDHIQVGDMVVIFTIGEHIDAIQKLFGR</sequence>
<dbReference type="SUPFAM" id="SSF51735">
    <property type="entry name" value="NAD(P)-binding Rossmann-fold domains"/>
    <property type="match status" value="2"/>
</dbReference>
<keyword evidence="6" id="KW-0406">Ion transport</keyword>
<dbReference type="InterPro" id="IPR050721">
    <property type="entry name" value="Trk_Ktr_HKT_K-transport"/>
</dbReference>
<feature type="domain" description="RCK N-terminal" evidence="7">
    <location>
        <begin position="232"/>
        <end position="350"/>
    </location>
</feature>
<dbReference type="GO" id="GO:0005886">
    <property type="term" value="C:plasma membrane"/>
    <property type="evidence" value="ECO:0007669"/>
    <property type="project" value="InterPro"/>
</dbReference>
<dbReference type="PROSITE" id="PS51201">
    <property type="entry name" value="RCK_N"/>
    <property type="match status" value="2"/>
</dbReference>
<proteinExistence type="predicted"/>
<dbReference type="SUPFAM" id="SSF116726">
    <property type="entry name" value="TrkA C-terminal domain-like"/>
    <property type="match status" value="2"/>
</dbReference>
<feature type="domain" description="RCK C-terminal" evidence="8">
    <location>
        <begin position="141"/>
        <end position="222"/>
    </location>
</feature>
<name>A0A5S9INL5_UABAM</name>
<dbReference type="InterPro" id="IPR003148">
    <property type="entry name" value="RCK_N"/>
</dbReference>
<evidence type="ECO:0000259" key="7">
    <source>
        <dbReference type="PROSITE" id="PS51201"/>
    </source>
</evidence>
<dbReference type="PANTHER" id="PTHR43833:SF5">
    <property type="entry name" value="TRK SYSTEM POTASSIUM UPTAKE PROTEIN TRKA"/>
    <property type="match status" value="1"/>
</dbReference>
<dbReference type="InterPro" id="IPR006036">
    <property type="entry name" value="K_uptake_TrkA"/>
</dbReference>
<dbReference type="NCBIfam" id="NF007039">
    <property type="entry name" value="PRK09496.3-2"/>
    <property type="match status" value="1"/>
</dbReference>
<dbReference type="OrthoDB" id="9775180at2"/>
<dbReference type="PRINTS" id="PR00335">
    <property type="entry name" value="KUPTAKETRKA"/>
</dbReference>
<dbReference type="PANTHER" id="PTHR43833">
    <property type="entry name" value="POTASSIUM CHANNEL PROTEIN 2-RELATED-RELATED"/>
    <property type="match status" value="1"/>
</dbReference>
<accession>A0A5S9INL5</accession>
<evidence type="ECO:0000256" key="4">
    <source>
        <dbReference type="ARBA" id="ARBA00022958"/>
    </source>
</evidence>
<dbReference type="InterPro" id="IPR006037">
    <property type="entry name" value="RCK_C"/>
</dbReference>